<dbReference type="Pfam" id="PF01011">
    <property type="entry name" value="PQQ"/>
    <property type="match status" value="1"/>
</dbReference>
<dbReference type="InterPro" id="IPR011047">
    <property type="entry name" value="Quinoprotein_ADH-like_sf"/>
</dbReference>
<evidence type="ECO:0000256" key="11">
    <source>
        <dbReference type="SAM" id="MobiDB-lite"/>
    </source>
</evidence>
<evidence type="ECO:0000313" key="13">
    <source>
        <dbReference type="EMBL" id="MFC4024001.1"/>
    </source>
</evidence>
<feature type="region of interest" description="Disordered" evidence="11">
    <location>
        <begin position="655"/>
        <end position="682"/>
    </location>
</feature>
<dbReference type="InterPro" id="IPR018391">
    <property type="entry name" value="PQQ_b-propeller_rpt"/>
</dbReference>
<accession>A0ABV8H170</accession>
<dbReference type="SUPFAM" id="SSF50998">
    <property type="entry name" value="Quinoprotein alcohol dehydrogenase-like"/>
    <property type="match status" value="1"/>
</dbReference>
<dbReference type="Gene3D" id="1.10.760.10">
    <property type="entry name" value="Cytochrome c-like domain"/>
    <property type="match status" value="1"/>
</dbReference>
<keyword evidence="3" id="KW-0813">Transport</keyword>
<dbReference type="Gene3D" id="2.140.10.10">
    <property type="entry name" value="Quinoprotein alcohol dehydrogenase-like superfamily"/>
    <property type="match status" value="1"/>
</dbReference>
<dbReference type="SUPFAM" id="SSF46626">
    <property type="entry name" value="Cytochrome c"/>
    <property type="match status" value="1"/>
</dbReference>
<dbReference type="EMBL" id="JBHSAO010000006">
    <property type="protein sequence ID" value="MFC4024001.1"/>
    <property type="molecule type" value="Genomic_DNA"/>
</dbReference>
<reference evidence="14" key="1">
    <citation type="journal article" date="2019" name="Int. J. Syst. Evol. Microbiol.">
        <title>The Global Catalogue of Microorganisms (GCM) 10K type strain sequencing project: providing services to taxonomists for standard genome sequencing and annotation.</title>
        <authorList>
            <consortium name="The Broad Institute Genomics Platform"/>
            <consortium name="The Broad Institute Genome Sequencing Center for Infectious Disease"/>
            <person name="Wu L."/>
            <person name="Ma J."/>
        </authorList>
    </citation>
    <scope>NUCLEOTIDE SEQUENCE [LARGE SCALE GENOMIC DNA]</scope>
    <source>
        <strain evidence="14">IBRC-M 10703</strain>
    </source>
</reference>
<dbReference type="InterPro" id="IPR002372">
    <property type="entry name" value="PQQ_rpt_dom"/>
</dbReference>
<evidence type="ECO:0000256" key="1">
    <source>
        <dbReference type="ARBA" id="ARBA00001931"/>
    </source>
</evidence>
<evidence type="ECO:0000256" key="3">
    <source>
        <dbReference type="ARBA" id="ARBA00022448"/>
    </source>
</evidence>
<feature type="compositionally biased region" description="Acidic residues" evidence="11">
    <location>
        <begin position="655"/>
        <end position="678"/>
    </location>
</feature>
<keyword evidence="5 10" id="KW-0479">Metal-binding</keyword>
<evidence type="ECO:0000256" key="5">
    <source>
        <dbReference type="ARBA" id="ARBA00022723"/>
    </source>
</evidence>
<evidence type="ECO:0000256" key="9">
    <source>
        <dbReference type="ARBA" id="ARBA00023004"/>
    </source>
</evidence>
<dbReference type="PROSITE" id="PS51007">
    <property type="entry name" value="CYTC"/>
    <property type="match status" value="1"/>
</dbReference>
<dbReference type="Proteomes" id="UP001595772">
    <property type="component" value="Unassembled WGS sequence"/>
</dbReference>
<evidence type="ECO:0000259" key="12">
    <source>
        <dbReference type="PROSITE" id="PS51007"/>
    </source>
</evidence>
<keyword evidence="4 10" id="KW-0349">Heme</keyword>
<evidence type="ECO:0000313" key="14">
    <source>
        <dbReference type="Proteomes" id="UP001595772"/>
    </source>
</evidence>
<dbReference type="InterPro" id="IPR009056">
    <property type="entry name" value="Cyt_c-like_dom"/>
</dbReference>
<gene>
    <name evidence="13" type="ORF">ACFOUV_09355</name>
</gene>
<dbReference type="RefSeq" id="WP_379496497.1">
    <property type="nucleotide sequence ID" value="NZ_JBHSAO010000006.1"/>
</dbReference>
<feature type="region of interest" description="Disordered" evidence="11">
    <location>
        <begin position="423"/>
        <end position="450"/>
    </location>
</feature>
<evidence type="ECO:0000256" key="10">
    <source>
        <dbReference type="PROSITE-ProRule" id="PRU00433"/>
    </source>
</evidence>
<comment type="caution">
    <text evidence="13">The sequence shown here is derived from an EMBL/GenBank/DDBJ whole genome shotgun (WGS) entry which is preliminary data.</text>
</comment>
<feature type="domain" description="Cytochrome c" evidence="12">
    <location>
        <begin position="685"/>
        <end position="761"/>
    </location>
</feature>
<organism evidence="13 14">
    <name type="scientific">Oceanobacillus longus</name>
    <dbReference type="NCBI Taxonomy" id="930120"/>
    <lineage>
        <taxon>Bacteria</taxon>
        <taxon>Bacillati</taxon>
        <taxon>Bacillota</taxon>
        <taxon>Bacilli</taxon>
        <taxon>Bacillales</taxon>
        <taxon>Bacillaceae</taxon>
        <taxon>Oceanobacillus</taxon>
    </lineage>
</organism>
<proteinExistence type="inferred from homology"/>
<dbReference type="PANTHER" id="PTHR32303">
    <property type="entry name" value="QUINOPROTEIN ALCOHOL DEHYDROGENASE (CYTOCHROME C)"/>
    <property type="match status" value="1"/>
</dbReference>
<name>A0ABV8H170_9BACI</name>
<feature type="compositionally biased region" description="Acidic residues" evidence="11">
    <location>
        <begin position="40"/>
        <end position="70"/>
    </location>
</feature>
<evidence type="ECO:0000256" key="2">
    <source>
        <dbReference type="ARBA" id="ARBA00008156"/>
    </source>
</evidence>
<dbReference type="Pfam" id="PF13442">
    <property type="entry name" value="Cytochrome_CBB3"/>
    <property type="match status" value="1"/>
</dbReference>
<comment type="similarity">
    <text evidence="2">Belongs to the bacterial PQQ dehydrogenase family.</text>
</comment>
<keyword evidence="6" id="KW-0732">Signal</keyword>
<comment type="cofactor">
    <cofactor evidence="1">
        <name>pyrroloquinoline quinone</name>
        <dbReference type="ChEBI" id="CHEBI:58442"/>
    </cofactor>
</comment>
<dbReference type="SMART" id="SM00564">
    <property type="entry name" value="PQQ"/>
    <property type="match status" value="5"/>
</dbReference>
<sequence>MNGHKIVWTVAVLSFLVLVFILFSEVAKDNQTPAVTAPDPDTETEEQAEKEEKATEEEAEEPEETEEEAEVIVADPEADVKQHRAYDAAVAPAFTSEELAALPTENWLTNGGNLANQRYSPLDQIDTSNIGDLKGEWVANLGSGFDFKYSGEASPIVYDGVMYVITGANDVLALDAVTGETIWEYRPHITDKLTTVCCGWTSRGVAIGEGMVFVGLLDARLVALDQTTGEVVWETVVDEWEKGYTITNAPLYYNGKVYTGVSGGEYGIRGRITAYDAEIGRELWRFNTIPGPGEKGHDSWPQDNKAWLSGGAPVWQTPAVDPELGLMYFSTGNTAPDLDGSNREGDNLYSDSIIALDPETGEYKWHYQQVHHDIWDLDSPNPIILFDVEMDGEMRKGLGQAGKTGWIYFLDRTNGEPLVGIEETPVPQDERQKTSSTQPIPKGDSFVPQNITPEDIERDMSDDFEGEYGSIFTPFWEEPITLKPSPFGGANWPPSAYNPNTEYFYVLGTDSYMAYTRSDEEFDPDAIEEGHAWVGSIMAPVTDAPVRGTVTAMDVKTNTIAWQQEWDAMAYSGAMTTNGNLLFVGHNDGRLIAYDATTGEQVWEFMTDAGVNAPPISYEIDGKQYITVFAAGNSLAGSKHGDSVWTFSLDGEIESVDDVSTDDSEEETTDKEDEDTGDDTASLEGQTAAGLAIYASNCLACHGTEGVNGHNGPNLQTSNVAPDKEAVMARIKEGGPMMPSFEGTLTEQEIDDVAAYISEIVAKLGDD</sequence>
<feature type="region of interest" description="Disordered" evidence="11">
    <location>
        <begin position="32"/>
        <end position="71"/>
    </location>
</feature>
<keyword evidence="14" id="KW-1185">Reference proteome</keyword>
<dbReference type="InterPro" id="IPR036909">
    <property type="entry name" value="Cyt_c-like_dom_sf"/>
</dbReference>
<evidence type="ECO:0000256" key="7">
    <source>
        <dbReference type="ARBA" id="ARBA00022982"/>
    </source>
</evidence>
<keyword evidence="9 10" id="KW-0408">Iron</keyword>
<evidence type="ECO:0000256" key="4">
    <source>
        <dbReference type="ARBA" id="ARBA00022617"/>
    </source>
</evidence>
<evidence type="ECO:0000256" key="8">
    <source>
        <dbReference type="ARBA" id="ARBA00023002"/>
    </source>
</evidence>
<keyword evidence="7" id="KW-0249">Electron transport</keyword>
<evidence type="ECO:0000256" key="6">
    <source>
        <dbReference type="ARBA" id="ARBA00022729"/>
    </source>
</evidence>
<protein>
    <submittedName>
        <fullName evidence="13">PQQ-binding-like beta-propeller repeat protein</fullName>
    </submittedName>
</protein>
<dbReference type="PRINTS" id="PR00605">
    <property type="entry name" value="CYTCHROMECIC"/>
</dbReference>
<dbReference type="InterPro" id="IPR008168">
    <property type="entry name" value="Cyt_C_IC"/>
</dbReference>
<keyword evidence="8" id="KW-0560">Oxidoreductase</keyword>